<dbReference type="InterPro" id="IPR017930">
    <property type="entry name" value="Myb_dom"/>
</dbReference>
<dbReference type="Pfam" id="PF00249">
    <property type="entry name" value="Myb_DNA-binding"/>
    <property type="match status" value="1"/>
</dbReference>
<dbReference type="PANTHER" id="PTHR21689">
    <property type="entry name" value="LIN-9"/>
    <property type="match status" value="1"/>
</dbReference>
<feature type="domain" description="HTH myb-type" evidence="5">
    <location>
        <begin position="78"/>
        <end position="114"/>
    </location>
</feature>
<dbReference type="STRING" id="1257118.L8HJY9"/>
<evidence type="ECO:0000256" key="1">
    <source>
        <dbReference type="ARBA" id="ARBA00004123"/>
    </source>
</evidence>
<gene>
    <name evidence="6" type="ORF">ACA1_109740</name>
</gene>
<keyword evidence="7" id="KW-1185">Reference proteome</keyword>
<feature type="compositionally biased region" description="Low complexity" evidence="4">
    <location>
        <begin position="660"/>
        <end position="670"/>
    </location>
</feature>
<dbReference type="KEGG" id="acan:ACA1_109740"/>
<dbReference type="CDD" id="cd00167">
    <property type="entry name" value="SANT"/>
    <property type="match status" value="1"/>
</dbReference>
<dbReference type="Gene3D" id="1.10.10.60">
    <property type="entry name" value="Homeodomain-like"/>
    <property type="match status" value="1"/>
</dbReference>
<evidence type="ECO:0000313" key="7">
    <source>
        <dbReference type="Proteomes" id="UP000011083"/>
    </source>
</evidence>
<feature type="compositionally biased region" description="Basic residues" evidence="4">
    <location>
        <begin position="280"/>
        <end position="291"/>
    </location>
</feature>
<feature type="compositionally biased region" description="Low complexity" evidence="4">
    <location>
        <begin position="614"/>
        <end position="627"/>
    </location>
</feature>
<dbReference type="GeneID" id="14926031"/>
<name>L8HJY9_ACACF</name>
<dbReference type="AlphaFoldDB" id="L8HJY9"/>
<feature type="compositionally biased region" description="Low complexity" evidence="4">
    <location>
        <begin position="44"/>
        <end position="70"/>
    </location>
</feature>
<dbReference type="GO" id="GO:0006351">
    <property type="term" value="P:DNA-templated transcription"/>
    <property type="evidence" value="ECO:0007669"/>
    <property type="project" value="InterPro"/>
</dbReference>
<feature type="region of interest" description="Disordered" evidence="4">
    <location>
        <begin position="144"/>
        <end position="322"/>
    </location>
</feature>
<dbReference type="InterPro" id="IPR010561">
    <property type="entry name" value="LIN-9/ALY1"/>
</dbReference>
<dbReference type="RefSeq" id="XP_004357148.1">
    <property type="nucleotide sequence ID" value="XM_004357092.1"/>
</dbReference>
<dbReference type="InterPro" id="IPR009057">
    <property type="entry name" value="Homeodomain-like_sf"/>
</dbReference>
<comment type="similarity">
    <text evidence="2">Belongs to the lin-9 family.</text>
</comment>
<sequence length="678" mass="73529">MSSTSSSSGGAPSSGGGGTAGTSAERAGEFGGLRRSNRIRKPVAGATTNTAKENAAASWSDGSGALAAGADDGDTGAPWTEAEVTQFYHGLRQHGRAWKKIASELKNRTPEMVAALYEQNGGYLSLPPEHTSALALYKIIADRQRPRPAGSVASVGEQGPPSPPATRKSQRSATEPRRDRKRKLFDSPPPPADRSRRRSAITFSGRKELNDDRDMEAEEEEEEGYADEEEESVAGPRKGRGSTTTARSSTRRAPLEAPSSYAASSSGSGAQMTDALPPKLRAKWASSKHHLQPPPASRSTPTREAKRKRASDTRAESNDKAKAKIQTTLTNFMKSERTAKWSMYEWFCADMDRPFFEYNDFQHCLNEMGLGHITHLTRVEWGHVRSVMGKPRRFSQAFLQGERAKLHDYRANIRELRNGKSPISRSFYPPVSEIPLPMPIGVHALAFHPSQRRLSRGVVIAVGDGQYQVDFIDKQMNANLGGIWVADTDLMTHEPRSSFAADYPGQESPRTPTRAGSVTHVQYPQEDLQSMVGLLRLLLQKEQCIAQLREMNNKAESAVGRADECGEEFQKQYAHIVVSLAETNQLVEPALRRVHARSPLHSPEADRNVRWVFPSPTDSPSSSPVKPGNGHETAAAAPAGVTDTSASEPTSVSAPPPSTQPSASSSSTAAPAPPASEP</sequence>
<feature type="compositionally biased region" description="Polar residues" evidence="4">
    <location>
        <begin position="508"/>
        <end position="517"/>
    </location>
</feature>
<dbReference type="InterPro" id="IPR045831">
    <property type="entry name" value="LIN9_C"/>
</dbReference>
<feature type="compositionally biased region" description="Acidic residues" evidence="4">
    <location>
        <begin position="213"/>
        <end position="232"/>
    </location>
</feature>
<dbReference type="EMBL" id="KB007806">
    <property type="protein sequence ID" value="ELR24993.1"/>
    <property type="molecule type" value="Genomic_DNA"/>
</dbReference>
<evidence type="ECO:0000256" key="2">
    <source>
        <dbReference type="ARBA" id="ARBA00006732"/>
    </source>
</evidence>
<dbReference type="VEuPathDB" id="AmoebaDB:ACA1_109740"/>
<dbReference type="SUPFAM" id="SSF46689">
    <property type="entry name" value="Homeodomain-like"/>
    <property type="match status" value="1"/>
</dbReference>
<dbReference type="OMA" id="RPIWSSV"/>
<dbReference type="Pfam" id="PF06584">
    <property type="entry name" value="DIRP"/>
    <property type="match status" value="1"/>
</dbReference>
<dbReference type="PROSITE" id="PS51294">
    <property type="entry name" value="HTH_MYB"/>
    <property type="match status" value="1"/>
</dbReference>
<feature type="compositionally biased region" description="Low complexity" evidence="4">
    <location>
        <begin position="1"/>
        <end position="11"/>
    </location>
</feature>
<dbReference type="InterPro" id="IPR033471">
    <property type="entry name" value="DIRP"/>
</dbReference>
<keyword evidence="3" id="KW-0539">Nucleus</keyword>
<protein>
    <submittedName>
        <fullName evidence="6">Myblike DNA-binding domain containing protein</fullName>
    </submittedName>
</protein>
<feature type="compositionally biased region" description="Low complexity" evidence="4">
    <location>
        <begin position="644"/>
        <end position="653"/>
    </location>
</feature>
<accession>L8HJY9</accession>
<dbReference type="InterPro" id="IPR001005">
    <property type="entry name" value="SANT/Myb"/>
</dbReference>
<dbReference type="GO" id="GO:0017053">
    <property type="term" value="C:transcription repressor complex"/>
    <property type="evidence" value="ECO:0007669"/>
    <property type="project" value="InterPro"/>
</dbReference>
<dbReference type="SMART" id="SM01135">
    <property type="entry name" value="DIRP"/>
    <property type="match status" value="1"/>
</dbReference>
<feature type="region of interest" description="Disordered" evidence="4">
    <location>
        <begin position="498"/>
        <end position="517"/>
    </location>
</feature>
<reference evidence="6 7" key="1">
    <citation type="journal article" date="2013" name="Genome Biol.">
        <title>Genome of Acanthamoeba castellanii highlights extensive lateral gene transfer and early evolution of tyrosine kinase signaling.</title>
        <authorList>
            <person name="Clarke M."/>
            <person name="Lohan A.J."/>
            <person name="Liu B."/>
            <person name="Lagkouvardos I."/>
            <person name="Roy S."/>
            <person name="Zafar N."/>
            <person name="Bertelli C."/>
            <person name="Schilde C."/>
            <person name="Kianianmomeni A."/>
            <person name="Burglin T.R."/>
            <person name="Frech C."/>
            <person name="Turcotte B."/>
            <person name="Kopec K.O."/>
            <person name="Synnott J.M."/>
            <person name="Choo C."/>
            <person name="Paponov I."/>
            <person name="Finkler A."/>
            <person name="Soon Heng Tan C."/>
            <person name="Hutchins A.P."/>
            <person name="Weinmeier T."/>
            <person name="Rattei T."/>
            <person name="Chu J.S."/>
            <person name="Gimenez G."/>
            <person name="Irimia M."/>
            <person name="Rigden D.J."/>
            <person name="Fitzpatrick D.A."/>
            <person name="Lorenzo-Morales J."/>
            <person name="Bateman A."/>
            <person name="Chiu C.H."/>
            <person name="Tang P."/>
            <person name="Hegemann P."/>
            <person name="Fromm H."/>
            <person name="Raoult D."/>
            <person name="Greub G."/>
            <person name="Miranda-Saavedra D."/>
            <person name="Chen N."/>
            <person name="Nash P."/>
            <person name="Ginger M.L."/>
            <person name="Horn M."/>
            <person name="Schaap P."/>
            <person name="Caler L."/>
            <person name="Loftus B."/>
        </authorList>
    </citation>
    <scope>NUCLEOTIDE SEQUENCE [LARGE SCALE GENOMIC DNA]</scope>
    <source>
        <strain evidence="6 7">Neff</strain>
    </source>
</reference>
<feature type="compositionally biased region" description="Low complexity" evidence="4">
    <location>
        <begin position="241"/>
        <end position="270"/>
    </location>
</feature>
<dbReference type="OrthoDB" id="2339771at2759"/>
<dbReference type="GO" id="GO:0003677">
    <property type="term" value="F:DNA binding"/>
    <property type="evidence" value="ECO:0007669"/>
    <property type="project" value="UniProtKB-KW"/>
</dbReference>
<feature type="region of interest" description="Disordered" evidence="4">
    <location>
        <begin position="607"/>
        <end position="678"/>
    </location>
</feature>
<dbReference type="Proteomes" id="UP000011083">
    <property type="component" value="Unassembled WGS sequence"/>
</dbReference>
<dbReference type="GO" id="GO:0051726">
    <property type="term" value="P:regulation of cell cycle"/>
    <property type="evidence" value="ECO:0007669"/>
    <property type="project" value="TreeGrafter"/>
</dbReference>
<evidence type="ECO:0000313" key="6">
    <source>
        <dbReference type="EMBL" id="ELR24993.1"/>
    </source>
</evidence>
<dbReference type="GO" id="GO:0006357">
    <property type="term" value="P:regulation of transcription by RNA polymerase II"/>
    <property type="evidence" value="ECO:0007669"/>
    <property type="project" value="TreeGrafter"/>
</dbReference>
<organism evidence="6 7">
    <name type="scientific">Acanthamoeba castellanii (strain ATCC 30010 / Neff)</name>
    <dbReference type="NCBI Taxonomy" id="1257118"/>
    <lineage>
        <taxon>Eukaryota</taxon>
        <taxon>Amoebozoa</taxon>
        <taxon>Discosea</taxon>
        <taxon>Longamoebia</taxon>
        <taxon>Centramoebida</taxon>
        <taxon>Acanthamoebidae</taxon>
        <taxon>Acanthamoeba</taxon>
    </lineage>
</organism>
<dbReference type="SMART" id="SM00717">
    <property type="entry name" value="SANT"/>
    <property type="match status" value="1"/>
</dbReference>
<proteinExistence type="inferred from homology"/>
<feature type="region of interest" description="Disordered" evidence="4">
    <location>
        <begin position="1"/>
        <end position="78"/>
    </location>
</feature>
<evidence type="ECO:0000259" key="5">
    <source>
        <dbReference type="PROSITE" id="PS51294"/>
    </source>
</evidence>
<dbReference type="GO" id="GO:0005654">
    <property type="term" value="C:nucleoplasm"/>
    <property type="evidence" value="ECO:0007669"/>
    <property type="project" value="TreeGrafter"/>
</dbReference>
<dbReference type="Pfam" id="PF19438">
    <property type="entry name" value="LIN9_C"/>
    <property type="match status" value="1"/>
</dbReference>
<comment type="subcellular location">
    <subcellularLocation>
        <location evidence="1">Nucleus</location>
    </subcellularLocation>
</comment>
<dbReference type="PANTHER" id="PTHR21689:SF2">
    <property type="entry name" value="PROTEIN LIN-9 HOMOLOG"/>
    <property type="match status" value="1"/>
</dbReference>
<keyword evidence="6" id="KW-0238">DNA-binding</keyword>
<evidence type="ECO:0000256" key="3">
    <source>
        <dbReference type="ARBA" id="ARBA00023242"/>
    </source>
</evidence>
<evidence type="ECO:0000256" key="4">
    <source>
        <dbReference type="SAM" id="MobiDB-lite"/>
    </source>
</evidence>
<feature type="compositionally biased region" description="Basic and acidic residues" evidence="4">
    <location>
        <begin position="310"/>
        <end position="322"/>
    </location>
</feature>